<dbReference type="NCBIfam" id="NF006969">
    <property type="entry name" value="PRK09441.1-2"/>
    <property type="match status" value="1"/>
</dbReference>
<evidence type="ECO:0000256" key="2">
    <source>
        <dbReference type="ARBA" id="ARBA00008061"/>
    </source>
</evidence>
<feature type="binding site" evidence="8">
    <location>
        <position position="206"/>
    </location>
    <ligand>
        <name>Ca(2+)</name>
        <dbReference type="ChEBI" id="CHEBI:29108"/>
        <label>2</label>
    </ligand>
</feature>
<dbReference type="GO" id="GO:0005975">
    <property type="term" value="P:carbohydrate metabolic process"/>
    <property type="evidence" value="ECO:0007669"/>
    <property type="project" value="InterPro"/>
</dbReference>
<feature type="domain" description="Glycosyl hydrolase family 13 catalytic" evidence="9">
    <location>
        <begin position="5"/>
        <end position="393"/>
    </location>
</feature>
<keyword evidence="3 8" id="KW-0479">Metal-binding</keyword>
<feature type="active site" description="Proton donor" evidence="7">
    <location>
        <position position="265"/>
    </location>
</feature>
<protein>
    <submittedName>
        <fullName evidence="10">Alpha-amylase</fullName>
    </submittedName>
</protein>
<organism evidence="10 11">
    <name type="scientific">Suicoccus acidiformans</name>
    <dbReference type="NCBI Taxonomy" id="2036206"/>
    <lineage>
        <taxon>Bacteria</taxon>
        <taxon>Bacillati</taxon>
        <taxon>Bacillota</taxon>
        <taxon>Bacilli</taxon>
        <taxon>Lactobacillales</taxon>
        <taxon>Aerococcaceae</taxon>
        <taxon>Suicoccus</taxon>
    </lineage>
</organism>
<keyword evidence="5" id="KW-0119">Carbohydrate metabolism</keyword>
<dbReference type="InterPro" id="IPR015237">
    <property type="entry name" value="Alpha-amylase_C_pro"/>
</dbReference>
<evidence type="ECO:0000259" key="9">
    <source>
        <dbReference type="SMART" id="SM00642"/>
    </source>
</evidence>
<keyword evidence="11" id="KW-1185">Reference proteome</keyword>
<dbReference type="InterPro" id="IPR006047">
    <property type="entry name" value="GH13_cat_dom"/>
</dbReference>
<sequence>MAFNTAVMQYFEWYLDDDGKLWQQLAEDAEHLNELGITHLWMPPAFKGTGTNDVGYGVYDLYDLGEFDQQGTVRTKYGTKDEYIQAIRALKDQGIKPIADVVLNHRANGDEKERFPVLKMDPNNRQQPISDVYEIEGWTHFTFPGRKGKYSDFTWHYYHFSGIDYDALNEETGIFMIMDENHGWADNESVDDEKGNYDYLMFCDVDYSEPEVVEETLKWVEWYIEETEVEGFRLDAIKHIDRDFMEQFIKHVKEKYGDDFYVFGEYWDPDYDGEGGYLQDVDYIFKLVDVSLHNNFFMASKAGGSYDMRKILDGSLLNEQPWNAVTFVENHDTQWGQSLEASVEPWFKPLAYAMILLLQDGNPTIFYGDYYGVKNEHPFDGLQYELDGLLYLRKYHAYGEEIRYFDDAQCIGWTRLGNDEFPNGLAVIMTNGDMSEKQMHMGRANSGKKFVDYLGNNDAVVEIDENGDGLFPVGPGSVSVWINQEAVDNYQA</sequence>
<accession>A0A347WNK7</accession>
<dbReference type="Gene3D" id="2.40.30.140">
    <property type="match status" value="1"/>
</dbReference>
<dbReference type="SUPFAM" id="SSF51011">
    <property type="entry name" value="Glycosyl hydrolase domain"/>
    <property type="match status" value="1"/>
</dbReference>
<reference evidence="10 11" key="1">
    <citation type="submission" date="2017-09" db="EMBL/GenBank/DDBJ databases">
        <title>Complete genome sequence of Oxytococcus suis strain ZY16052.</title>
        <authorList>
            <person name="Li F."/>
        </authorList>
    </citation>
    <scope>NUCLEOTIDE SEQUENCE [LARGE SCALE GENOMIC DNA]</scope>
    <source>
        <strain evidence="10 11">ZY16052</strain>
    </source>
</reference>
<evidence type="ECO:0000256" key="5">
    <source>
        <dbReference type="ARBA" id="ARBA00023277"/>
    </source>
</evidence>
<dbReference type="Pfam" id="PF00128">
    <property type="entry name" value="Alpha-amylase"/>
    <property type="match status" value="1"/>
</dbReference>
<evidence type="ECO:0000256" key="8">
    <source>
        <dbReference type="PIRSR" id="PIRSR001021-2"/>
    </source>
</evidence>
<feature type="binding site" evidence="8">
    <location>
        <position position="204"/>
    </location>
    <ligand>
        <name>Ca(2+)</name>
        <dbReference type="ChEBI" id="CHEBI:29108"/>
        <label>1</label>
    </ligand>
</feature>
<feature type="binding site" evidence="8">
    <location>
        <position position="198"/>
    </location>
    <ligand>
        <name>Ca(2+)</name>
        <dbReference type="ChEBI" id="CHEBI:29108"/>
        <label>1</label>
    </ligand>
</feature>
<proteinExistence type="inferred from homology"/>
<comment type="cofactor">
    <cofactor evidence="1">
        <name>Ca(2+)</name>
        <dbReference type="ChEBI" id="CHEBI:29108"/>
    </cofactor>
</comment>
<evidence type="ECO:0000313" key="11">
    <source>
        <dbReference type="Proteomes" id="UP000263232"/>
    </source>
</evidence>
<dbReference type="InterPro" id="IPR013780">
    <property type="entry name" value="Glyco_hydro_b"/>
</dbReference>
<evidence type="ECO:0000256" key="1">
    <source>
        <dbReference type="ARBA" id="ARBA00001913"/>
    </source>
</evidence>
<keyword evidence="4" id="KW-0378">Hydrolase</keyword>
<dbReference type="InterPro" id="IPR013776">
    <property type="entry name" value="A-amylase_thermo"/>
</dbReference>
<feature type="active site" description="Nucleophile" evidence="7">
    <location>
        <position position="235"/>
    </location>
</feature>
<dbReference type="PIRSF" id="PIRSF001021">
    <property type="entry name" value="Alph-amls_thrmst"/>
    <property type="match status" value="1"/>
</dbReference>
<dbReference type="RefSeq" id="WP_118991518.1">
    <property type="nucleotide sequence ID" value="NZ_CP023434.1"/>
</dbReference>
<dbReference type="OrthoDB" id="9805159at2"/>
<name>A0A347WNK7_9LACT</name>
<evidence type="ECO:0000256" key="6">
    <source>
        <dbReference type="ARBA" id="ARBA00023295"/>
    </source>
</evidence>
<feature type="binding site" evidence="8">
    <location>
        <position position="104"/>
    </location>
    <ligand>
        <name>Ca(2+)</name>
        <dbReference type="ChEBI" id="CHEBI:29108"/>
        <label>1</label>
    </ligand>
</feature>
<dbReference type="AlphaFoldDB" id="A0A347WNK7"/>
<dbReference type="GO" id="GO:0005509">
    <property type="term" value="F:calcium ion binding"/>
    <property type="evidence" value="ECO:0007669"/>
    <property type="project" value="InterPro"/>
</dbReference>
<comment type="similarity">
    <text evidence="2">Belongs to the glycosyl hydrolase 13 family.</text>
</comment>
<feature type="binding site" evidence="8">
    <location>
        <position position="239"/>
    </location>
    <ligand>
        <name>Ca(2+)</name>
        <dbReference type="ChEBI" id="CHEBI:29108"/>
        <label>1</label>
    </ligand>
</feature>
<feature type="binding site" evidence="8">
    <location>
        <position position="304"/>
    </location>
    <ligand>
        <name>Ca(2+)</name>
        <dbReference type="ChEBI" id="CHEBI:29108"/>
        <label>3</label>
    </ligand>
</feature>
<dbReference type="NCBIfam" id="NF006968">
    <property type="entry name" value="PRK09441.1-1"/>
    <property type="match status" value="1"/>
</dbReference>
<evidence type="ECO:0000256" key="3">
    <source>
        <dbReference type="ARBA" id="ARBA00022723"/>
    </source>
</evidence>
<keyword evidence="8" id="KW-0106">Calcium</keyword>
<evidence type="ECO:0000256" key="7">
    <source>
        <dbReference type="PIRSR" id="PIRSR001021-1"/>
    </source>
</evidence>
<dbReference type="Proteomes" id="UP000263232">
    <property type="component" value="Chromosome"/>
</dbReference>
<dbReference type="CDD" id="cd11318">
    <property type="entry name" value="AmyAc_bac_fung_AmyA"/>
    <property type="match status" value="1"/>
</dbReference>
<gene>
    <name evidence="10" type="ORF">CL176_12005</name>
</gene>
<dbReference type="KEGG" id="abae:CL176_12005"/>
<dbReference type="Pfam" id="PF09154">
    <property type="entry name" value="Alpha-amy_C_pro"/>
    <property type="match status" value="1"/>
</dbReference>
<keyword evidence="6" id="KW-0326">Glycosidase</keyword>
<dbReference type="InterPro" id="IPR017853">
    <property type="entry name" value="GH"/>
</dbReference>
<dbReference type="SUPFAM" id="SSF51445">
    <property type="entry name" value="(Trans)glycosidases"/>
    <property type="match status" value="1"/>
</dbReference>
<dbReference type="SMART" id="SM00642">
    <property type="entry name" value="Aamy"/>
    <property type="match status" value="1"/>
</dbReference>
<dbReference type="PANTHER" id="PTHR43447">
    <property type="entry name" value="ALPHA-AMYLASE"/>
    <property type="match status" value="1"/>
</dbReference>
<dbReference type="Gene3D" id="2.60.40.1180">
    <property type="entry name" value="Golgi alpha-mannosidase II"/>
    <property type="match status" value="1"/>
</dbReference>
<dbReference type="EMBL" id="CP023434">
    <property type="protein sequence ID" value="AXY26664.1"/>
    <property type="molecule type" value="Genomic_DNA"/>
</dbReference>
<evidence type="ECO:0000256" key="4">
    <source>
        <dbReference type="ARBA" id="ARBA00022801"/>
    </source>
</evidence>
<dbReference type="Gene3D" id="3.20.20.80">
    <property type="entry name" value="Glycosidases"/>
    <property type="match status" value="1"/>
</dbReference>
<dbReference type="GO" id="GO:0004553">
    <property type="term" value="F:hydrolase activity, hydrolyzing O-glycosyl compounds"/>
    <property type="evidence" value="ECO:0007669"/>
    <property type="project" value="InterPro"/>
</dbReference>
<evidence type="ECO:0000313" key="10">
    <source>
        <dbReference type="EMBL" id="AXY26664.1"/>
    </source>
</evidence>